<proteinExistence type="predicted"/>
<accession>A0A812I6A9</accession>
<dbReference type="Proteomes" id="UP000604046">
    <property type="component" value="Unassembled WGS sequence"/>
</dbReference>
<feature type="chain" id="PRO_5032351009" evidence="1">
    <location>
        <begin position="25"/>
        <end position="209"/>
    </location>
</feature>
<dbReference type="Pfam" id="PF05670">
    <property type="entry name" value="NFACT-R_1"/>
    <property type="match status" value="1"/>
</dbReference>
<dbReference type="InterPro" id="IPR008532">
    <property type="entry name" value="NFACT_RNA-bd"/>
</dbReference>
<dbReference type="AlphaFoldDB" id="A0A812I6A9"/>
<dbReference type="GO" id="GO:0072344">
    <property type="term" value="P:rescue of stalled ribosome"/>
    <property type="evidence" value="ECO:0007669"/>
    <property type="project" value="TreeGrafter"/>
</dbReference>
<dbReference type="GO" id="GO:0000049">
    <property type="term" value="F:tRNA binding"/>
    <property type="evidence" value="ECO:0007669"/>
    <property type="project" value="TreeGrafter"/>
</dbReference>
<dbReference type="EMBL" id="CAJNDS010000191">
    <property type="protein sequence ID" value="CAE7024819.1"/>
    <property type="molecule type" value="Genomic_DNA"/>
</dbReference>
<reference evidence="3" key="1">
    <citation type="submission" date="2021-02" db="EMBL/GenBank/DDBJ databases">
        <authorList>
            <person name="Dougan E. K."/>
            <person name="Rhodes N."/>
            <person name="Thang M."/>
            <person name="Chan C."/>
        </authorList>
    </citation>
    <scope>NUCLEOTIDE SEQUENCE</scope>
</reference>
<dbReference type="GO" id="GO:1990112">
    <property type="term" value="C:RQC complex"/>
    <property type="evidence" value="ECO:0007669"/>
    <property type="project" value="TreeGrafter"/>
</dbReference>
<comment type="caution">
    <text evidence="3">The sequence shown here is derived from an EMBL/GenBank/DDBJ whole genome shotgun (WGS) entry which is preliminary data.</text>
</comment>
<dbReference type="PANTHER" id="PTHR15239">
    <property type="entry name" value="NUCLEAR EXPORT MEDIATOR FACTOR NEMF"/>
    <property type="match status" value="1"/>
</dbReference>
<protein>
    <submittedName>
        <fullName evidence="3">RqcH protein</fullName>
    </submittedName>
</protein>
<organism evidence="3 4">
    <name type="scientific">Symbiodinium natans</name>
    <dbReference type="NCBI Taxonomy" id="878477"/>
    <lineage>
        <taxon>Eukaryota</taxon>
        <taxon>Sar</taxon>
        <taxon>Alveolata</taxon>
        <taxon>Dinophyceae</taxon>
        <taxon>Suessiales</taxon>
        <taxon>Symbiodiniaceae</taxon>
        <taxon>Symbiodinium</taxon>
    </lineage>
</organism>
<gene>
    <name evidence="3" type="primary">rqcH</name>
    <name evidence="3" type="ORF">SNAT2548_LOCUS3123</name>
</gene>
<keyword evidence="1" id="KW-0732">Signal</keyword>
<dbReference type="GO" id="GO:0043023">
    <property type="term" value="F:ribosomal large subunit binding"/>
    <property type="evidence" value="ECO:0007669"/>
    <property type="project" value="TreeGrafter"/>
</dbReference>
<feature type="domain" description="NFACT RNA-binding" evidence="2">
    <location>
        <begin position="93"/>
        <end position="186"/>
    </location>
</feature>
<evidence type="ECO:0000259" key="2">
    <source>
        <dbReference type="Pfam" id="PF05670"/>
    </source>
</evidence>
<dbReference type="InterPro" id="IPR051608">
    <property type="entry name" value="RQC_Subunit_NEMF"/>
</dbReference>
<evidence type="ECO:0000313" key="4">
    <source>
        <dbReference type="Proteomes" id="UP000604046"/>
    </source>
</evidence>
<evidence type="ECO:0000256" key="1">
    <source>
        <dbReference type="SAM" id="SignalP"/>
    </source>
</evidence>
<keyword evidence="4" id="KW-1185">Reference proteome</keyword>
<evidence type="ECO:0000313" key="3">
    <source>
        <dbReference type="EMBL" id="CAE7024819.1"/>
    </source>
</evidence>
<dbReference type="OrthoDB" id="436717at2759"/>
<dbReference type="PANTHER" id="PTHR15239:SF6">
    <property type="entry name" value="RIBOSOME QUALITY CONTROL COMPLEX SUBUNIT NEMF"/>
    <property type="match status" value="1"/>
</dbReference>
<sequence length="209" mass="22144">MPFRAFRAGLCLALAPSWLRPWAGFSSVRRATNKRLQKPGTHVGPRAAPSTVAANAFKGFGEVPPKTSPKQKAAPAPKGCRSVLVSGQDDSQWQVLIGKSAADNDRLSLEHGRDDEVWMHAAHVPGSHVVIRAVSAQGRPPKDVISKAASLCAFYSKSKVETSVEVHVTTCGKVSKIPGAPPGQVMLLPGWASVKATPRSAEAVRDVKG</sequence>
<name>A0A812I6A9_9DINO</name>
<feature type="signal peptide" evidence="1">
    <location>
        <begin position="1"/>
        <end position="24"/>
    </location>
</feature>